<sequence length="682" mass="79015">FYTKDNIIMADAWVTEYASLPGLGDTIILLCNNTDSEPQHHRGWHDFYGNLIYQPEPYMLDKHSIFEARYRAFGSNSTGWNRVRVVPLNLFTDDTSGNRSKKWNKFESWSMVPAGLPLEDRNKHENTFLVCLHNRLSAVQMLENIVDDLRELENGVVMYDAEYQETVLVIAPLNFITADNMEHAQIACHKGGSTHLNCRKCYHPKPLLSMDSIHINHHGSPLRNLDDIRALIENCELQHEMTFPDGLTSRTADAHRYKKTGGEVLLQLDAFDSTKDLPIEILHTMMLGPTKYLAFSTIKYLSAGETDQLQAKLRSYRSRAFGRVLGNCLQVKSTSFVGRDFKIMAQQLPVIFNDLLHNEWSRKTEDRKHKLVLVRNCLVAQGHLVSLLYMGKIYQNFDFYCELIQRKLDDFTAHINLIENVFPKNTTIHSRKQPIISKTPKLHYLHHLKEDLKRFATAIHTESEKGEQFNKFIREHIFHTNRHNPSRDVLELFGRQMMFKHVIDGGTWVDGDSRVSLSSGIQHYLDNHPNFQEQYLGYDREYTDNNNSSKDMKVGVTGFFYDHYSHSLRLASIVKIYPVTRNSLEDQIKFGFNIYDLVPDHSSQNVYAYGSQFSLSLYCNTQKDSIGNPVCTSIIKTIERQKNEVTLIEVVDLQTHCENREYNIININKFGSLWYMLSNNFY</sequence>
<comment type="caution">
    <text evidence="1">The sequence shown here is derived from an EMBL/GenBank/DDBJ whole genome shotgun (WGS) entry which is preliminary data.</text>
</comment>
<proteinExistence type="predicted"/>
<protein>
    <submittedName>
        <fullName evidence="1">Uncharacterized protein</fullName>
    </submittedName>
</protein>
<dbReference type="AlphaFoldDB" id="A0A8H7VB72"/>
<dbReference type="Proteomes" id="UP000646827">
    <property type="component" value="Unassembled WGS sequence"/>
</dbReference>
<reference evidence="1 2" key="1">
    <citation type="submission" date="2020-12" db="EMBL/GenBank/DDBJ databases">
        <title>Metabolic potential, ecology and presence of endohyphal bacteria is reflected in genomic diversity of Mucoromycotina.</title>
        <authorList>
            <person name="Muszewska A."/>
            <person name="Okrasinska A."/>
            <person name="Steczkiewicz K."/>
            <person name="Drgas O."/>
            <person name="Orlowska M."/>
            <person name="Perlinska-Lenart U."/>
            <person name="Aleksandrzak-Piekarczyk T."/>
            <person name="Szatraj K."/>
            <person name="Zielenkiewicz U."/>
            <person name="Pilsyk S."/>
            <person name="Malc E."/>
            <person name="Mieczkowski P."/>
            <person name="Kruszewska J.S."/>
            <person name="Biernat P."/>
            <person name="Pawlowska J."/>
        </authorList>
    </citation>
    <scope>NUCLEOTIDE SEQUENCE [LARGE SCALE GENOMIC DNA]</scope>
    <source>
        <strain evidence="1 2">CBS 142.35</strain>
    </source>
</reference>
<dbReference type="EMBL" id="JAEPRB010000360">
    <property type="protein sequence ID" value="KAG2216786.1"/>
    <property type="molecule type" value="Genomic_DNA"/>
</dbReference>
<name>A0A8H7VB72_9FUNG</name>
<dbReference type="OrthoDB" id="2288618at2759"/>
<evidence type="ECO:0000313" key="1">
    <source>
        <dbReference type="EMBL" id="KAG2216786.1"/>
    </source>
</evidence>
<evidence type="ECO:0000313" key="2">
    <source>
        <dbReference type="Proteomes" id="UP000646827"/>
    </source>
</evidence>
<dbReference type="PANTHER" id="PTHR31912">
    <property type="entry name" value="IP13529P"/>
    <property type="match status" value="1"/>
</dbReference>
<gene>
    <name evidence="1" type="ORF">INT45_009673</name>
</gene>
<feature type="non-terminal residue" evidence="1">
    <location>
        <position position="682"/>
    </location>
</feature>
<dbReference type="PANTHER" id="PTHR31912:SF34">
    <property type="entry name" value="NOTOCHORD-RELATED PROTEIN"/>
    <property type="match status" value="1"/>
</dbReference>
<organism evidence="1 2">
    <name type="scientific">Circinella minor</name>
    <dbReference type="NCBI Taxonomy" id="1195481"/>
    <lineage>
        <taxon>Eukaryota</taxon>
        <taxon>Fungi</taxon>
        <taxon>Fungi incertae sedis</taxon>
        <taxon>Mucoromycota</taxon>
        <taxon>Mucoromycotina</taxon>
        <taxon>Mucoromycetes</taxon>
        <taxon>Mucorales</taxon>
        <taxon>Lichtheimiaceae</taxon>
        <taxon>Circinella</taxon>
    </lineage>
</organism>
<keyword evidence="2" id="KW-1185">Reference proteome</keyword>
<accession>A0A8H7VB72</accession>